<keyword evidence="4 9" id="KW-0378">Hydrolase</keyword>
<dbReference type="RefSeq" id="XP_026274110.1">
    <property type="nucleotide sequence ID" value="XM_026418325.2"/>
</dbReference>
<dbReference type="RefSeq" id="XP_026274111.1">
    <property type="nucleotide sequence ID" value="XM_026418326.2"/>
</dbReference>
<dbReference type="Gene3D" id="3.30.870.10">
    <property type="entry name" value="Endonuclease Chain A"/>
    <property type="match status" value="3"/>
</dbReference>
<dbReference type="Pfam" id="PF00614">
    <property type="entry name" value="PLDc"/>
    <property type="match status" value="1"/>
</dbReference>
<dbReference type="CTD" id="35554"/>
<evidence type="ECO:0000259" key="11">
    <source>
        <dbReference type="PROSITE" id="PS50035"/>
    </source>
</evidence>
<dbReference type="EC" id="3.1.4.4" evidence="9"/>
<dbReference type="InterPro" id="IPR001736">
    <property type="entry name" value="PLipase_D/transphosphatidylase"/>
</dbReference>
<gene>
    <name evidence="14 15 16" type="primary">LOC113203563</name>
</gene>
<dbReference type="Gene3D" id="3.30.1520.10">
    <property type="entry name" value="Phox-like domain"/>
    <property type="match status" value="1"/>
</dbReference>
<evidence type="ECO:0000313" key="13">
    <source>
        <dbReference type="Proteomes" id="UP000504606"/>
    </source>
</evidence>
<dbReference type="GO" id="GO:0006654">
    <property type="term" value="P:phosphatidic acid biosynthetic process"/>
    <property type="evidence" value="ECO:0007669"/>
    <property type="project" value="InterPro"/>
</dbReference>
<feature type="domain" description="PLD phosphodiesterase" evidence="11">
    <location>
        <begin position="984"/>
        <end position="1011"/>
    </location>
</feature>
<dbReference type="CDD" id="cd09138">
    <property type="entry name" value="PLDc_vPLD1_2_yPLD_like_1"/>
    <property type="match status" value="1"/>
</dbReference>
<dbReference type="GeneID" id="113203563"/>
<accession>A0A6J1RYT6</accession>
<keyword evidence="7" id="KW-0449">Lipoprotein</keyword>
<dbReference type="InterPro" id="IPR036871">
    <property type="entry name" value="PX_dom_sf"/>
</dbReference>
<dbReference type="RefSeq" id="XP_026274109.1">
    <property type="nucleotide sequence ID" value="XM_026418324.2"/>
</dbReference>
<dbReference type="SMART" id="SM00312">
    <property type="entry name" value="PX"/>
    <property type="match status" value="1"/>
</dbReference>
<dbReference type="GO" id="GO:0035091">
    <property type="term" value="F:phosphatidylinositol binding"/>
    <property type="evidence" value="ECO:0007669"/>
    <property type="project" value="InterPro"/>
</dbReference>
<dbReference type="FunFam" id="3.30.870.10:FF:000011">
    <property type="entry name" value="Phospholipase"/>
    <property type="match status" value="1"/>
</dbReference>
<proteinExistence type="inferred from homology"/>
<keyword evidence="5 9" id="KW-0442">Lipid degradation</keyword>
<dbReference type="CDD" id="cd01254">
    <property type="entry name" value="PH_PLD"/>
    <property type="match status" value="1"/>
</dbReference>
<dbReference type="InterPro" id="IPR011993">
    <property type="entry name" value="PH-like_dom_sf"/>
</dbReference>
<dbReference type="PROSITE" id="PS50035">
    <property type="entry name" value="PLD"/>
    <property type="match status" value="2"/>
</dbReference>
<dbReference type="CDD" id="cd06895">
    <property type="entry name" value="PX_PLD"/>
    <property type="match status" value="1"/>
</dbReference>
<dbReference type="FunFam" id="2.30.29.30:FF:000351">
    <property type="entry name" value="Phospholipase"/>
    <property type="match status" value="1"/>
</dbReference>
<feature type="region of interest" description="Disordered" evidence="10">
    <location>
        <begin position="629"/>
        <end position="656"/>
    </location>
</feature>
<keyword evidence="13" id="KW-1185">Reference proteome</keyword>
<comment type="similarity">
    <text evidence="2 9">Belongs to the phospholipase D family.</text>
</comment>
<dbReference type="PANTHER" id="PTHR18896">
    <property type="entry name" value="PHOSPHOLIPASE D"/>
    <property type="match status" value="1"/>
</dbReference>
<dbReference type="GO" id="GO:0009395">
    <property type="term" value="P:phospholipid catabolic process"/>
    <property type="evidence" value="ECO:0007669"/>
    <property type="project" value="TreeGrafter"/>
</dbReference>
<dbReference type="SMART" id="SM00155">
    <property type="entry name" value="PLDc"/>
    <property type="match status" value="2"/>
</dbReference>
<comment type="subcellular location">
    <subcellularLocation>
        <location evidence="8">Endomembrane system</location>
        <topology evidence="8">Lipid-anchor</topology>
    </subcellularLocation>
</comment>
<dbReference type="PIRSF" id="PIRSF009376">
    <property type="entry name" value="Phospholipase_D_euk"/>
    <property type="match status" value="1"/>
</dbReference>
<dbReference type="OrthoDB" id="14911at2759"/>
<dbReference type="FunFam" id="3.30.870.10:FF:000036">
    <property type="entry name" value="Phospholipase"/>
    <property type="match status" value="1"/>
</dbReference>
<dbReference type="InterPro" id="IPR025202">
    <property type="entry name" value="PLD-like_dom"/>
</dbReference>
<feature type="compositionally biased region" description="Basic and acidic residues" evidence="10">
    <location>
        <begin position="1"/>
        <end position="11"/>
    </location>
</feature>
<evidence type="ECO:0000256" key="3">
    <source>
        <dbReference type="ARBA" id="ARBA00022737"/>
    </source>
</evidence>
<dbReference type="AlphaFoldDB" id="A0A6J1RYT6"/>
<dbReference type="Pfam" id="PF13091">
    <property type="entry name" value="PLDc_2"/>
    <property type="match status" value="1"/>
</dbReference>
<evidence type="ECO:0000313" key="14">
    <source>
        <dbReference type="RefSeq" id="XP_026274109.1"/>
    </source>
</evidence>
<evidence type="ECO:0000256" key="5">
    <source>
        <dbReference type="ARBA" id="ARBA00022963"/>
    </source>
</evidence>
<keyword evidence="6" id="KW-0443">Lipid metabolism</keyword>
<dbReference type="InterPro" id="IPR001683">
    <property type="entry name" value="PX_dom"/>
</dbReference>
<evidence type="ECO:0000256" key="10">
    <source>
        <dbReference type="SAM" id="MobiDB-lite"/>
    </source>
</evidence>
<feature type="compositionally biased region" description="Acidic residues" evidence="10">
    <location>
        <begin position="635"/>
        <end position="653"/>
    </location>
</feature>
<evidence type="ECO:0000256" key="7">
    <source>
        <dbReference type="ARBA" id="ARBA00023288"/>
    </source>
</evidence>
<dbReference type="KEGG" id="foc:113203563"/>
<dbReference type="SUPFAM" id="SSF50729">
    <property type="entry name" value="PH domain-like"/>
    <property type="match status" value="1"/>
</dbReference>
<dbReference type="GO" id="GO:0060627">
    <property type="term" value="P:regulation of vesicle-mediated transport"/>
    <property type="evidence" value="ECO:0007669"/>
    <property type="project" value="TreeGrafter"/>
</dbReference>
<evidence type="ECO:0000256" key="9">
    <source>
        <dbReference type="PIRNR" id="PIRNR009376"/>
    </source>
</evidence>
<dbReference type="SUPFAM" id="SSF64268">
    <property type="entry name" value="PX domain"/>
    <property type="match status" value="1"/>
</dbReference>
<dbReference type="InterPro" id="IPR015679">
    <property type="entry name" value="PLipase_D_fam"/>
</dbReference>
<dbReference type="GO" id="GO:0035556">
    <property type="term" value="P:intracellular signal transduction"/>
    <property type="evidence" value="ECO:0007669"/>
    <property type="project" value="InterPro"/>
</dbReference>
<name>A0A6J1RYT6_FRAOC</name>
<dbReference type="Pfam" id="PF00787">
    <property type="entry name" value="PX"/>
    <property type="match status" value="1"/>
</dbReference>
<feature type="domain" description="PLD phosphodiesterase" evidence="11">
    <location>
        <begin position="478"/>
        <end position="505"/>
    </location>
</feature>
<evidence type="ECO:0000313" key="15">
    <source>
        <dbReference type="RefSeq" id="XP_026274110.1"/>
    </source>
</evidence>
<feature type="compositionally biased region" description="Basic residues" evidence="10">
    <location>
        <begin position="146"/>
        <end position="159"/>
    </location>
</feature>
<evidence type="ECO:0000256" key="1">
    <source>
        <dbReference type="ARBA" id="ARBA00000798"/>
    </source>
</evidence>
<feature type="region of interest" description="Disordered" evidence="10">
    <location>
        <begin position="1"/>
        <end position="20"/>
    </location>
</feature>
<dbReference type="Gene3D" id="2.30.29.30">
    <property type="entry name" value="Pleckstrin-homology domain (PH domain)/Phosphotyrosine-binding domain (PTB)"/>
    <property type="match status" value="1"/>
</dbReference>
<feature type="region of interest" description="Disordered" evidence="10">
    <location>
        <begin position="146"/>
        <end position="166"/>
    </location>
</feature>
<dbReference type="CDD" id="cd09141">
    <property type="entry name" value="PLDc_vPLD1_2_yPLD_like_2"/>
    <property type="match status" value="1"/>
</dbReference>
<dbReference type="Proteomes" id="UP000504606">
    <property type="component" value="Unplaced"/>
</dbReference>
<evidence type="ECO:0000313" key="16">
    <source>
        <dbReference type="RefSeq" id="XP_026274111.1"/>
    </source>
</evidence>
<evidence type="ECO:0000256" key="2">
    <source>
        <dbReference type="ARBA" id="ARBA00008664"/>
    </source>
</evidence>
<dbReference type="GO" id="GO:0004630">
    <property type="term" value="F:phospholipase D activity"/>
    <property type="evidence" value="ECO:0007669"/>
    <property type="project" value="UniProtKB-UniRule"/>
</dbReference>
<feature type="domain" description="PX" evidence="12">
    <location>
        <begin position="79"/>
        <end position="215"/>
    </location>
</feature>
<reference evidence="14 15" key="1">
    <citation type="submission" date="2025-04" db="UniProtKB">
        <authorList>
            <consortium name="RefSeq"/>
        </authorList>
    </citation>
    <scope>IDENTIFICATION</scope>
    <source>
        <tissue evidence="14 15">Whole organism</tissue>
    </source>
</reference>
<sequence length="1168" mass="131590">MGDKVDPKTDGDGDSDYDEELAIPEESLITSAEGGEMTVTSSDGVDTISSLQALPFQSLYDTPLKFKSPQRIVFIPGKEIAVDIINNERTVTTHLLNPNLYTIQFQHGDFTWTVQKRYKHFHHLHSQLKIFRATLKIPFPTKTHRERRASFKHGTKGKSKSSLPRFPSKPDALLRYDQIERRMLELTDYLRNLLRINIYRNHHETANFLEVSSLSFVKELGVKGKESLVKKRTGSTQPGRAGCNCCGLLDTVVCVRCSYLCTDVCGRWRDRWLVCKDSFLCYISPKDGRVRSVILIDSGFEVSSGVYTSGLHRGLVVITHSRQMAIKCDTRRDSKEWIAFLKDISHNQAHEFIQRNRMGSFAPVRLDTQAAWFVDGSSYMAAVAEAMENAKEEIFIADWWLSPEIYMKRPAIDGEHWRLDKILQRKAIQGVKIFVLLYKEVQYALGINSYYSKQCLVKGHHENIKVLRHPDHAKAGVFLWAHHEKVVVVDQTYAFVGGIDLCYGRWDDHEHRLVDLGSISQATSAGQGLRRSQTSSNPSGDIQPLMSLAVSANAVGVSLMNAAVIDKSGDGQSNPNLIPIQEIQEPMISEKDFALISQVPDNIKRNTPEMQRKNILTKMKTRGRGLLNIFHSSEEENEADDDYDDDDDDDDNDIVPPVNEEVIHESRQQALTANKQAKVAFEGDANMAFIGGERPAPTAVASSEKQKVKKKKSKSNPLIDGLSGSAKLWIGKDYVNFIVKDFNDLDMPYQDFIDRSTTPRMPWHDIGALVQGAAARDVARHFIQRWNAVKMEKAKLNHLYPCLLPKSYQDFQLNPHVKAVDESIIHNVDCQVLRSVSSWSAGFLDSELVEQSIHEAYVDVITKAKHYVYIENQFFITQGTNSASVVRNQVGDALFKRILRAYKEGSIFRVYVVMPLLPGFEGEVGQSTGTALHAITHWNYSSICRGKDSLIQRLKDAGISDTEEYVSFYGLRNHSVLHGSLVTELIYVHSKLLIADDAIVICGSANINDRSLLGKRDSEIAIIVQDRDFDSCTMAHEDFVSGRFGGSLRRQLFSEHLGLLDSDHNVNINDPASDYFYREIWMLTAAENTAIYEEVFHCIPSDQANSFASLKKYQEEMPLCHSDLTAATKKLEGIKGHLVKLPLEFLANETLTPNPSSVTGMMPTSLWT</sequence>
<evidence type="ECO:0000259" key="12">
    <source>
        <dbReference type="PROSITE" id="PS50195"/>
    </source>
</evidence>
<evidence type="ECO:0000256" key="8">
    <source>
        <dbReference type="ARBA" id="ARBA00037868"/>
    </source>
</evidence>
<evidence type="ECO:0000256" key="4">
    <source>
        <dbReference type="ARBA" id="ARBA00022801"/>
    </source>
</evidence>
<keyword evidence="3" id="KW-0677">Repeat</keyword>
<dbReference type="InterPro" id="IPR016555">
    <property type="entry name" value="PLipase_D_euk"/>
</dbReference>
<dbReference type="SUPFAM" id="SSF56024">
    <property type="entry name" value="Phospholipase D/nuclease"/>
    <property type="match status" value="2"/>
</dbReference>
<organism evidence="13 14">
    <name type="scientific">Frankliniella occidentalis</name>
    <name type="common">Western flower thrips</name>
    <name type="synonym">Euthrips occidentalis</name>
    <dbReference type="NCBI Taxonomy" id="133901"/>
    <lineage>
        <taxon>Eukaryota</taxon>
        <taxon>Metazoa</taxon>
        <taxon>Ecdysozoa</taxon>
        <taxon>Arthropoda</taxon>
        <taxon>Hexapoda</taxon>
        <taxon>Insecta</taxon>
        <taxon>Pterygota</taxon>
        <taxon>Neoptera</taxon>
        <taxon>Paraneoptera</taxon>
        <taxon>Thysanoptera</taxon>
        <taxon>Terebrantia</taxon>
        <taxon>Thripoidea</taxon>
        <taxon>Thripidae</taxon>
        <taxon>Frankliniella</taxon>
    </lineage>
</organism>
<dbReference type="PANTHER" id="PTHR18896:SF76">
    <property type="entry name" value="PHOSPHOLIPASE"/>
    <property type="match status" value="1"/>
</dbReference>
<dbReference type="PROSITE" id="PS50195">
    <property type="entry name" value="PX"/>
    <property type="match status" value="1"/>
</dbReference>
<comment type="catalytic activity">
    <reaction evidence="1 9">
        <text>a 1,2-diacyl-sn-glycero-3-phosphocholine + H2O = a 1,2-diacyl-sn-glycero-3-phosphate + choline + H(+)</text>
        <dbReference type="Rhea" id="RHEA:14445"/>
        <dbReference type="ChEBI" id="CHEBI:15354"/>
        <dbReference type="ChEBI" id="CHEBI:15377"/>
        <dbReference type="ChEBI" id="CHEBI:15378"/>
        <dbReference type="ChEBI" id="CHEBI:57643"/>
        <dbReference type="ChEBI" id="CHEBI:58608"/>
        <dbReference type="EC" id="3.1.4.4"/>
    </reaction>
</comment>
<dbReference type="GO" id="GO:0012505">
    <property type="term" value="C:endomembrane system"/>
    <property type="evidence" value="ECO:0007669"/>
    <property type="project" value="UniProtKB-SubCell"/>
</dbReference>
<protein>
    <recommendedName>
        <fullName evidence="9">Phospholipase</fullName>
        <ecNumber evidence="9">3.1.4.4</ecNumber>
    </recommendedName>
</protein>
<evidence type="ECO:0000256" key="6">
    <source>
        <dbReference type="ARBA" id="ARBA00023098"/>
    </source>
</evidence>